<organism evidence="2">
    <name type="scientific">Pseudoniphargus brevipedunculatus</name>
    <dbReference type="NCBI Taxonomy" id="2211480"/>
    <lineage>
        <taxon>Eukaryota</taxon>
        <taxon>Metazoa</taxon>
        <taxon>Ecdysozoa</taxon>
        <taxon>Arthropoda</taxon>
        <taxon>Crustacea</taxon>
        <taxon>Multicrustacea</taxon>
        <taxon>Malacostraca</taxon>
        <taxon>Eumalacostraca</taxon>
        <taxon>Peracarida</taxon>
        <taxon>Amphipoda</taxon>
        <taxon>Senticaudata</taxon>
        <taxon>Gammarida</taxon>
        <taxon>Crangonyctidira</taxon>
        <taxon>Allocrangonyctoidea</taxon>
        <taxon>Allocrangonyctidae</taxon>
        <taxon>Pseudoniphargus</taxon>
    </lineage>
</organism>
<proteinExistence type="predicted"/>
<feature type="transmembrane region" description="Helical" evidence="1">
    <location>
        <begin position="82"/>
        <end position="102"/>
    </location>
</feature>
<sequence>MTLLLSSLSLVVSMVFLLTISPLFLSLLIILQTITLAIIINMVTMTSWFSFMLVMIYLSGMMVIFIYVSSMASNELFFPNNYLLAPLFITFAVAIALTSTYVSDSPSDYTNEQTLTLTKITIFKTMKMYSKPLFIMTILLILYLLLAMIMVSKNSSFSHGPLRSLK</sequence>
<protein>
    <submittedName>
        <fullName evidence="2">NADH dehydrogenase subunit 6</fullName>
    </submittedName>
</protein>
<geneLocation type="mitochondrion" evidence="2"/>
<evidence type="ECO:0000256" key="1">
    <source>
        <dbReference type="SAM" id="Phobius"/>
    </source>
</evidence>
<dbReference type="AlphaFoldDB" id="A0A345UDJ3"/>
<feature type="transmembrane region" description="Helical" evidence="1">
    <location>
        <begin position="51"/>
        <end position="70"/>
    </location>
</feature>
<name>A0A345UDJ3_9CRUS</name>
<reference evidence="2" key="1">
    <citation type="journal article" date="2018" name="Mol. Phylogenet. Evol.">
        <title>Species delimitation and mitogenome phylogenetics in the subterranean genus Pseudoniphargus (Crustacea: Amphipoda).</title>
        <authorList>
            <person name="Stokkan M."/>
            <person name="Jurado-Rivera J.A."/>
            <person name="Oromi P."/>
            <person name="Juan C."/>
            <person name="Jaume D."/>
            <person name="Pons J."/>
        </authorList>
    </citation>
    <scope>NUCLEOTIDE SEQUENCE</scope>
</reference>
<dbReference type="EMBL" id="MH592123">
    <property type="protein sequence ID" value="AXI98529.1"/>
    <property type="molecule type" value="Genomic_DNA"/>
</dbReference>
<keyword evidence="2" id="KW-0496">Mitochondrion</keyword>
<feature type="transmembrane region" description="Helical" evidence="1">
    <location>
        <begin position="12"/>
        <end position="39"/>
    </location>
</feature>
<feature type="transmembrane region" description="Helical" evidence="1">
    <location>
        <begin position="133"/>
        <end position="152"/>
    </location>
</feature>
<accession>A0A345UDJ3</accession>
<keyword evidence="1" id="KW-1133">Transmembrane helix</keyword>
<evidence type="ECO:0000313" key="2">
    <source>
        <dbReference type="EMBL" id="AXI98529.1"/>
    </source>
</evidence>
<gene>
    <name evidence="2" type="primary">nad6</name>
</gene>
<keyword evidence="1" id="KW-0472">Membrane</keyword>
<keyword evidence="1" id="KW-0812">Transmembrane</keyword>